<protein>
    <submittedName>
        <fullName evidence="2">Uncharacterized protein</fullName>
    </submittedName>
</protein>
<dbReference type="AlphaFoldDB" id="A0A6U0JIF9"/>
<evidence type="ECO:0000256" key="1">
    <source>
        <dbReference type="SAM" id="MobiDB-lite"/>
    </source>
</evidence>
<dbReference type="EMBL" id="HBEJ01009205">
    <property type="protein sequence ID" value="CAD8369375.1"/>
    <property type="molecule type" value="Transcribed_RNA"/>
</dbReference>
<feature type="region of interest" description="Disordered" evidence="1">
    <location>
        <begin position="65"/>
        <end position="99"/>
    </location>
</feature>
<accession>A0A6U0JIF9</accession>
<organism evidence="2">
    <name type="scientific">Minutocellus polymorphus</name>
    <dbReference type="NCBI Taxonomy" id="265543"/>
    <lineage>
        <taxon>Eukaryota</taxon>
        <taxon>Sar</taxon>
        <taxon>Stramenopiles</taxon>
        <taxon>Ochrophyta</taxon>
        <taxon>Bacillariophyta</taxon>
        <taxon>Mediophyceae</taxon>
        <taxon>Cymatosirophycidae</taxon>
        <taxon>Cymatosirales</taxon>
        <taxon>Cymatosiraceae</taxon>
        <taxon>Minutocellus</taxon>
    </lineage>
</organism>
<gene>
    <name evidence="2" type="ORF">MPOL1434_LOCUS5410</name>
</gene>
<reference evidence="2" key="1">
    <citation type="submission" date="2021-01" db="EMBL/GenBank/DDBJ databases">
        <authorList>
            <person name="Corre E."/>
            <person name="Pelletier E."/>
            <person name="Niang G."/>
            <person name="Scheremetjew M."/>
            <person name="Finn R."/>
            <person name="Kale V."/>
            <person name="Holt S."/>
            <person name="Cochrane G."/>
            <person name="Meng A."/>
            <person name="Brown T."/>
            <person name="Cohen L."/>
        </authorList>
    </citation>
    <scope>NUCLEOTIDE SEQUENCE</scope>
    <source>
        <strain evidence="2">CCMP3303</strain>
    </source>
</reference>
<proteinExistence type="predicted"/>
<feature type="compositionally biased region" description="Basic residues" evidence="1">
    <location>
        <begin position="88"/>
        <end position="99"/>
    </location>
</feature>
<evidence type="ECO:0000313" key="2">
    <source>
        <dbReference type="EMBL" id="CAD8369375.1"/>
    </source>
</evidence>
<sequence length="99" mass="10968">MAKVTLDWYRFGHLLVLLVFTLIGGRCLMESFELGRLTAYGISTTIVTSTSNMLMKFFGIADGDGSNGGQCGDATTPEQKRGTYVGNPKKKQKRRTKRE</sequence>
<name>A0A6U0JIF9_9STRA</name>